<dbReference type="EMBL" id="CP000857">
    <property type="protein sequence ID" value="ACN48476.1"/>
    <property type="molecule type" value="Genomic_DNA"/>
</dbReference>
<dbReference type="HOGENOM" id="CLU_2976689_0_0_6"/>
<sequence length="58" mass="7037">MAQYFLNPEVEVKIGFITFKTNQKASTDKNKYQWSDKSTGWNNWPADPRYKHHYQRQN</sequence>
<dbReference type="AlphaFoldDB" id="C0Q5C9"/>
<gene>
    <name evidence="1" type="ordered locus">SPC_4423</name>
</gene>
<protein>
    <submittedName>
        <fullName evidence="1">Uncharacterized protein</fullName>
    </submittedName>
</protein>
<dbReference type="KEGG" id="sei:SPC_4423"/>
<dbReference type="Proteomes" id="UP000001599">
    <property type="component" value="Chromosome"/>
</dbReference>
<reference evidence="1 2" key="1">
    <citation type="journal article" date="2009" name="PLoS ONE">
        <title>Salmonella paratyphi C: genetic divergence from Salmonella choleraesuis and pathogenic convergence with Salmonella typhi.</title>
        <authorList>
            <person name="Liu W.-Q."/>
            <person name="Feng Y."/>
            <person name="Wang Y."/>
            <person name="Zou Q.-H."/>
            <person name="Chen F."/>
            <person name="Guo J.-T."/>
            <person name="Peng Y.-H."/>
            <person name="Jin Y."/>
            <person name="Li Y.-G."/>
            <person name="Hu S.-N."/>
            <person name="Johnston R.N."/>
            <person name="Liu G.-R."/>
            <person name="Liu S.-L."/>
        </authorList>
    </citation>
    <scope>NUCLEOTIDE SEQUENCE [LARGE SCALE GENOMIC DNA]</scope>
    <source>
        <strain evidence="1 2">RKS4594</strain>
    </source>
</reference>
<evidence type="ECO:0000313" key="1">
    <source>
        <dbReference type="EMBL" id="ACN48476.1"/>
    </source>
</evidence>
<evidence type="ECO:0000313" key="2">
    <source>
        <dbReference type="Proteomes" id="UP000001599"/>
    </source>
</evidence>
<accession>C0Q5C9</accession>
<proteinExistence type="predicted"/>
<name>C0Q5C9_SALPC</name>
<organism evidence="1 2">
    <name type="scientific">Salmonella paratyphi C (strain RKS4594)</name>
    <dbReference type="NCBI Taxonomy" id="476213"/>
    <lineage>
        <taxon>Bacteria</taxon>
        <taxon>Pseudomonadati</taxon>
        <taxon>Pseudomonadota</taxon>
        <taxon>Gammaproteobacteria</taxon>
        <taxon>Enterobacterales</taxon>
        <taxon>Enterobacteriaceae</taxon>
        <taxon>Salmonella</taxon>
    </lineage>
</organism>